<evidence type="ECO:0000313" key="1">
    <source>
        <dbReference type="EMBL" id="QTA83516.1"/>
    </source>
</evidence>
<dbReference type="EMBL" id="CP061799">
    <property type="protein sequence ID" value="QTA83516.1"/>
    <property type="molecule type" value="Genomic_DNA"/>
</dbReference>
<keyword evidence="2" id="KW-1185">Reference proteome</keyword>
<evidence type="ECO:0000313" key="2">
    <source>
        <dbReference type="Proteomes" id="UP000663720"/>
    </source>
</evidence>
<organism evidence="1 2">
    <name type="scientific">Desulfonema limicola</name>
    <dbReference type="NCBI Taxonomy" id="45656"/>
    <lineage>
        <taxon>Bacteria</taxon>
        <taxon>Pseudomonadati</taxon>
        <taxon>Thermodesulfobacteriota</taxon>
        <taxon>Desulfobacteria</taxon>
        <taxon>Desulfobacterales</taxon>
        <taxon>Desulfococcaceae</taxon>
        <taxon>Desulfonema</taxon>
    </lineage>
</organism>
<dbReference type="Proteomes" id="UP000663720">
    <property type="component" value="Chromosome"/>
</dbReference>
<gene>
    <name evidence="1" type="ORF">dnl_59280</name>
</gene>
<accession>A0A975GJB4</accession>
<dbReference type="KEGG" id="dli:dnl_59280"/>
<sequence>MQLKIDLPDILPHKKVMFLIKEIEDILSKEGIPLNIKQESLDKNDPWDNLNIEDIAVDTGIEDFAKNHDHYLYGTFMKPIFVDTSALIAIGNKRDIFYSKALELRYSLKPMN</sequence>
<reference evidence="1" key="1">
    <citation type="journal article" date="2021" name="Microb. Physiol.">
        <title>Proteogenomic Insights into the Physiology of Marine, Sulfate-Reducing, Filamentous Desulfonema limicola and Desulfonema magnum.</title>
        <authorList>
            <person name="Schnaars V."/>
            <person name="Wohlbrand L."/>
            <person name="Scheve S."/>
            <person name="Hinrichs C."/>
            <person name="Reinhardt R."/>
            <person name="Rabus R."/>
        </authorList>
    </citation>
    <scope>NUCLEOTIDE SEQUENCE</scope>
    <source>
        <strain evidence="1">5ac10</strain>
    </source>
</reference>
<protein>
    <submittedName>
        <fullName evidence="1">Right handed beta helix region-containing protein</fullName>
    </submittedName>
</protein>
<dbReference type="AlphaFoldDB" id="A0A975GJB4"/>
<dbReference type="RefSeq" id="WP_207689351.1">
    <property type="nucleotide sequence ID" value="NZ_CP061799.1"/>
</dbReference>
<proteinExistence type="predicted"/>
<name>A0A975GJB4_9BACT</name>